<feature type="domain" description="PDZ" evidence="2">
    <location>
        <begin position="268"/>
        <end position="326"/>
    </location>
</feature>
<keyword evidence="4" id="KW-1185">Reference proteome</keyword>
<dbReference type="InterPro" id="IPR036034">
    <property type="entry name" value="PDZ_sf"/>
</dbReference>
<dbReference type="Gene3D" id="2.30.42.10">
    <property type="match status" value="1"/>
</dbReference>
<dbReference type="SMART" id="SM00228">
    <property type="entry name" value="PDZ"/>
    <property type="match status" value="1"/>
</dbReference>
<dbReference type="OrthoDB" id="75502at2759"/>
<evidence type="ECO:0000259" key="2">
    <source>
        <dbReference type="PROSITE" id="PS50106"/>
    </source>
</evidence>
<reference evidence="3 4" key="1">
    <citation type="journal article" date="2018" name="Sci. Rep.">
        <title>Comparative analysis of the Pocillopora damicornis genome highlights role of immune system in coral evolution.</title>
        <authorList>
            <person name="Cunning R."/>
            <person name="Bay R.A."/>
            <person name="Gillette P."/>
            <person name="Baker A.C."/>
            <person name="Traylor-Knowles N."/>
        </authorList>
    </citation>
    <scope>NUCLEOTIDE SEQUENCE [LARGE SCALE GENOMIC DNA]</scope>
    <source>
        <strain evidence="3">RSMAS</strain>
        <tissue evidence="3">Whole animal</tissue>
    </source>
</reference>
<feature type="compositionally biased region" description="Polar residues" evidence="1">
    <location>
        <begin position="1"/>
        <end position="17"/>
    </location>
</feature>
<dbReference type="InterPro" id="IPR001478">
    <property type="entry name" value="PDZ"/>
</dbReference>
<evidence type="ECO:0000256" key="1">
    <source>
        <dbReference type="SAM" id="MobiDB-lite"/>
    </source>
</evidence>
<comment type="caution">
    <text evidence="3">The sequence shown here is derived from an EMBL/GenBank/DDBJ whole genome shotgun (WGS) entry which is preliminary data.</text>
</comment>
<accession>A0A3M6UBI2</accession>
<dbReference type="EMBL" id="RCHS01001867">
    <property type="protein sequence ID" value="RMX50991.1"/>
    <property type="molecule type" value="Genomic_DNA"/>
</dbReference>
<dbReference type="CDD" id="cd00136">
    <property type="entry name" value="PDZ_canonical"/>
    <property type="match status" value="1"/>
</dbReference>
<feature type="region of interest" description="Disordered" evidence="1">
    <location>
        <begin position="193"/>
        <end position="230"/>
    </location>
</feature>
<feature type="compositionally biased region" description="Polar residues" evidence="1">
    <location>
        <begin position="242"/>
        <end position="260"/>
    </location>
</feature>
<feature type="region of interest" description="Disordered" evidence="1">
    <location>
        <begin position="242"/>
        <end position="266"/>
    </location>
</feature>
<dbReference type="AlphaFoldDB" id="A0A3M6UBI2"/>
<feature type="compositionally biased region" description="Polar residues" evidence="1">
    <location>
        <begin position="36"/>
        <end position="53"/>
    </location>
</feature>
<feature type="region of interest" description="Disordered" evidence="1">
    <location>
        <begin position="1"/>
        <end position="89"/>
    </location>
</feature>
<dbReference type="Proteomes" id="UP000275408">
    <property type="component" value="Unassembled WGS sequence"/>
</dbReference>
<proteinExistence type="predicted"/>
<dbReference type="SUPFAM" id="SSF50156">
    <property type="entry name" value="PDZ domain-like"/>
    <property type="match status" value="1"/>
</dbReference>
<protein>
    <recommendedName>
        <fullName evidence="2">PDZ domain-containing protein</fullName>
    </recommendedName>
</protein>
<feature type="compositionally biased region" description="Basic and acidic residues" evidence="1">
    <location>
        <begin position="209"/>
        <end position="220"/>
    </location>
</feature>
<name>A0A3M6UBI2_POCDA</name>
<evidence type="ECO:0000313" key="3">
    <source>
        <dbReference type="EMBL" id="RMX50991.1"/>
    </source>
</evidence>
<dbReference type="PROSITE" id="PS50106">
    <property type="entry name" value="PDZ"/>
    <property type="match status" value="1"/>
</dbReference>
<organism evidence="3 4">
    <name type="scientific">Pocillopora damicornis</name>
    <name type="common">Cauliflower coral</name>
    <name type="synonym">Millepora damicornis</name>
    <dbReference type="NCBI Taxonomy" id="46731"/>
    <lineage>
        <taxon>Eukaryota</taxon>
        <taxon>Metazoa</taxon>
        <taxon>Cnidaria</taxon>
        <taxon>Anthozoa</taxon>
        <taxon>Hexacorallia</taxon>
        <taxon>Scleractinia</taxon>
        <taxon>Astrocoeniina</taxon>
        <taxon>Pocilloporidae</taxon>
        <taxon>Pocillopora</taxon>
    </lineage>
</organism>
<evidence type="ECO:0000313" key="4">
    <source>
        <dbReference type="Proteomes" id="UP000275408"/>
    </source>
</evidence>
<sequence>MAESSTTTQSCNFSNGKGENYLKVPEKIDKGVLPQESCNEQSDGPETASSVSTKPPRRKKSLLESLRKSFSEFRNGPKSEGSKNDQNSQLERCYNKEPDVGEAEIEGTSVLGRCNERNKVDSRLSLPDTVKKLLSSQASSPGIKRGHDHICDVNKFRNEVDKTGHGLFDIVRHSNLQAVSLQRKLEEDWGLKLGRRDSGDLPRSPFMRRQHETKNQEKTGLDNNINNCPDDGGVLRLKYSTTASETPRNGSSSEKPNPSLRSPHPRHGVYIVGLTEGGVAERCGELAVEDLIIEVNGIIALNCSAESVTTAMEQITSVNLVVARKRDP</sequence>
<gene>
    <name evidence="3" type="ORF">pdam_00013909</name>
</gene>
<feature type="compositionally biased region" description="Basic and acidic residues" evidence="1">
    <location>
        <begin position="61"/>
        <end position="83"/>
    </location>
</feature>